<dbReference type="GO" id="GO:0016874">
    <property type="term" value="F:ligase activity"/>
    <property type="evidence" value="ECO:0007669"/>
    <property type="project" value="UniProtKB-KW"/>
</dbReference>
<evidence type="ECO:0000259" key="2">
    <source>
        <dbReference type="Pfam" id="PF05378"/>
    </source>
</evidence>
<name>A0A518BH82_9BACT</name>
<sequence>MPAPILGVDTGGTFTDLVLAGDGEERVHKLPSTPADPGQAVAEGARVLDALNARTRVVHGTTVGLNALLTGRVARAALVTNRGFADLIEIGRQTRPDIYDLSPQRPAPLVARELRFTVDERVWPAADDPTRLERIATASDEDLAKLVRRIRRAGPESIAVCLLHSYADPADERRVADALAPLGLPVTCSAELLPEHREFERFETALVNAALAPVVASYLERLAAALAPARLSLLSSRGGLLSAERAAAEPVRIVLSGPAGGVVGAVEAARDAGFARLVALDMGGTSTDVAFAATAPLAADEARASTDLPEVAGHPIGVPCLDLHTVGCGGGSIARVDGGGGLAVGPESAGADPGPVCYGKSDEPTVTDAHVQLGHVAGGRFLGGALELDRDAVARAFEDLGRRLGTDADRAAGAVLDAARAAMRRAVSVMTLERGQDPRRLPLVAFGGAGGLHAAALAASLQMPGALVPRHPGALSAWGMTRAVASADRAATVLESLERWPATRRRKQLRSLVADARAELAASGARGATDVELEVDLRYEGQAYELRLTDAARLTARFHDAHEQLYGYRLPERGVELVCLRVRVSIRGGRSEADTARPRRRPAPTAATIGQRRAWFGRWVRTPVLDRATLAPGHRIDGPALVEEFSGTTIVPPGWGALVVRGGHLSLEPAG</sequence>
<keyword evidence="5" id="KW-1185">Reference proteome</keyword>
<dbReference type="InterPro" id="IPR002821">
    <property type="entry name" value="Hydantoinase_A"/>
</dbReference>
<evidence type="ECO:0000259" key="3">
    <source>
        <dbReference type="Pfam" id="PF19278"/>
    </source>
</evidence>
<dbReference type="Proteomes" id="UP000316921">
    <property type="component" value="Chromosome"/>
</dbReference>
<accession>A0A518BH82</accession>
<dbReference type="InterPro" id="IPR045079">
    <property type="entry name" value="Oxoprolinase-like"/>
</dbReference>
<dbReference type="PANTHER" id="PTHR11365">
    <property type="entry name" value="5-OXOPROLINASE RELATED"/>
    <property type="match status" value="1"/>
</dbReference>
<dbReference type="EC" id="6.4.1.8" evidence="4"/>
<dbReference type="GO" id="GO:0006749">
    <property type="term" value="P:glutathione metabolic process"/>
    <property type="evidence" value="ECO:0007669"/>
    <property type="project" value="TreeGrafter"/>
</dbReference>
<dbReference type="InterPro" id="IPR008040">
    <property type="entry name" value="Hydant_A_N"/>
</dbReference>
<dbReference type="GO" id="GO:0017168">
    <property type="term" value="F:5-oxoprolinase (ATP-hydrolyzing) activity"/>
    <property type="evidence" value="ECO:0007669"/>
    <property type="project" value="TreeGrafter"/>
</dbReference>
<gene>
    <name evidence="4" type="primary">apc3</name>
    <name evidence="4" type="ORF">Pla133_13830</name>
</gene>
<dbReference type="KEGG" id="pbap:Pla133_13830"/>
<proteinExistence type="predicted"/>
<dbReference type="InterPro" id="IPR049517">
    <property type="entry name" value="ACX-like_C"/>
</dbReference>
<evidence type="ECO:0000313" key="5">
    <source>
        <dbReference type="Proteomes" id="UP000316921"/>
    </source>
</evidence>
<feature type="domain" description="Acetophenone carboxylase-like C-terminal" evidence="3">
    <location>
        <begin position="549"/>
        <end position="657"/>
    </location>
</feature>
<dbReference type="Pfam" id="PF01968">
    <property type="entry name" value="Hydantoinase_A"/>
    <property type="match status" value="1"/>
</dbReference>
<evidence type="ECO:0000259" key="1">
    <source>
        <dbReference type="Pfam" id="PF01968"/>
    </source>
</evidence>
<dbReference type="EMBL" id="CP036287">
    <property type="protein sequence ID" value="QDU66314.1"/>
    <property type="molecule type" value="Genomic_DNA"/>
</dbReference>
<keyword evidence="4" id="KW-0436">Ligase</keyword>
<dbReference type="PANTHER" id="PTHR11365:SF23">
    <property type="entry name" value="HYPOTHETICAL 5-OXOPROLINASE (EUROFUNG)-RELATED"/>
    <property type="match status" value="1"/>
</dbReference>
<dbReference type="RefSeq" id="WP_145063848.1">
    <property type="nucleotide sequence ID" value="NZ_CP036287.1"/>
</dbReference>
<feature type="domain" description="Hydantoinase A/oxoprolinase" evidence="1">
    <location>
        <begin position="201"/>
        <end position="485"/>
    </location>
</feature>
<protein>
    <submittedName>
        <fullName evidence="4">Acetophenone carboxylase gamma subunit</fullName>
        <ecNumber evidence="4">6.4.1.8</ecNumber>
    </submittedName>
</protein>
<reference evidence="4 5" key="1">
    <citation type="submission" date="2019-02" db="EMBL/GenBank/DDBJ databases">
        <title>Deep-cultivation of Planctomycetes and their phenomic and genomic characterization uncovers novel biology.</title>
        <authorList>
            <person name="Wiegand S."/>
            <person name="Jogler M."/>
            <person name="Boedeker C."/>
            <person name="Pinto D."/>
            <person name="Vollmers J."/>
            <person name="Rivas-Marin E."/>
            <person name="Kohn T."/>
            <person name="Peeters S.H."/>
            <person name="Heuer A."/>
            <person name="Rast P."/>
            <person name="Oberbeckmann S."/>
            <person name="Bunk B."/>
            <person name="Jeske O."/>
            <person name="Meyerdierks A."/>
            <person name="Storesund J.E."/>
            <person name="Kallscheuer N."/>
            <person name="Luecker S."/>
            <person name="Lage O.M."/>
            <person name="Pohl T."/>
            <person name="Merkel B.J."/>
            <person name="Hornburger P."/>
            <person name="Mueller R.-W."/>
            <person name="Bruemmer F."/>
            <person name="Labrenz M."/>
            <person name="Spormann A.M."/>
            <person name="Op den Camp H."/>
            <person name="Overmann J."/>
            <person name="Amann R."/>
            <person name="Jetten M.S.M."/>
            <person name="Mascher T."/>
            <person name="Medema M.H."/>
            <person name="Devos D.P."/>
            <person name="Kaster A.-K."/>
            <person name="Ovreas L."/>
            <person name="Rohde M."/>
            <person name="Galperin M.Y."/>
            <person name="Jogler C."/>
        </authorList>
    </citation>
    <scope>NUCLEOTIDE SEQUENCE [LARGE SCALE GENOMIC DNA]</scope>
    <source>
        <strain evidence="4 5">Pla133</strain>
    </source>
</reference>
<evidence type="ECO:0000313" key="4">
    <source>
        <dbReference type="EMBL" id="QDU66314.1"/>
    </source>
</evidence>
<dbReference type="GO" id="GO:0005829">
    <property type="term" value="C:cytosol"/>
    <property type="evidence" value="ECO:0007669"/>
    <property type="project" value="TreeGrafter"/>
</dbReference>
<organism evidence="4 5">
    <name type="scientific">Engelhardtia mirabilis</name>
    <dbReference type="NCBI Taxonomy" id="2528011"/>
    <lineage>
        <taxon>Bacteria</taxon>
        <taxon>Pseudomonadati</taxon>
        <taxon>Planctomycetota</taxon>
        <taxon>Planctomycetia</taxon>
        <taxon>Planctomycetia incertae sedis</taxon>
        <taxon>Engelhardtia</taxon>
    </lineage>
</organism>
<feature type="domain" description="Hydantoinase/oxoprolinase N-terminal" evidence="2">
    <location>
        <begin position="6"/>
        <end position="179"/>
    </location>
</feature>
<dbReference type="Pfam" id="PF19278">
    <property type="entry name" value="Hydant_A_C"/>
    <property type="match status" value="1"/>
</dbReference>
<dbReference type="Pfam" id="PF05378">
    <property type="entry name" value="Hydant_A_N"/>
    <property type="match status" value="1"/>
</dbReference>
<dbReference type="AlphaFoldDB" id="A0A518BH82"/>